<dbReference type="SUPFAM" id="SSF51182">
    <property type="entry name" value="RmlC-like cupins"/>
    <property type="match status" value="1"/>
</dbReference>
<dbReference type="Proteomes" id="UP001341840">
    <property type="component" value="Unassembled WGS sequence"/>
</dbReference>
<dbReference type="InterPro" id="IPR014710">
    <property type="entry name" value="RmlC-like_jellyroll"/>
</dbReference>
<keyword evidence="3 9" id="KW-0052">Apoplast</keyword>
<evidence type="ECO:0000256" key="2">
    <source>
        <dbReference type="ARBA" id="ARBA00007456"/>
    </source>
</evidence>
<keyword evidence="4 9" id="KW-0964">Secreted</keyword>
<keyword evidence="5 9" id="KW-0479">Metal-binding</keyword>
<reference evidence="11 12" key="1">
    <citation type="journal article" date="2023" name="Plants (Basel)">
        <title>Bridging the Gap: Combining Genomics and Transcriptomics Approaches to Understand Stylosanthes scabra, an Orphan Legume from the Brazilian Caatinga.</title>
        <authorList>
            <person name="Ferreira-Neto J.R.C."/>
            <person name="da Silva M.D."/>
            <person name="Binneck E."/>
            <person name="de Melo N.F."/>
            <person name="da Silva R.H."/>
            <person name="de Melo A.L.T.M."/>
            <person name="Pandolfi V."/>
            <person name="Bustamante F.O."/>
            <person name="Brasileiro-Vidal A.C."/>
            <person name="Benko-Iseppon A.M."/>
        </authorList>
    </citation>
    <scope>NUCLEOTIDE SEQUENCE [LARGE SCALE GENOMIC DNA]</scope>
    <source>
        <tissue evidence="11">Leaves</tissue>
    </source>
</reference>
<dbReference type="PANTHER" id="PTHR31238">
    <property type="entry name" value="GERMIN-LIKE PROTEIN SUBFAMILY 3 MEMBER 3"/>
    <property type="match status" value="1"/>
</dbReference>
<dbReference type="InterPro" id="IPR001929">
    <property type="entry name" value="Germin"/>
</dbReference>
<keyword evidence="12" id="KW-1185">Reference proteome</keyword>
<evidence type="ECO:0000256" key="4">
    <source>
        <dbReference type="ARBA" id="ARBA00022525"/>
    </source>
</evidence>
<evidence type="ECO:0000256" key="6">
    <source>
        <dbReference type="ARBA" id="ARBA00023157"/>
    </source>
</evidence>
<dbReference type="InterPro" id="IPR006045">
    <property type="entry name" value="Cupin_1"/>
</dbReference>
<dbReference type="CDD" id="cd02241">
    <property type="entry name" value="cupin_OxOx"/>
    <property type="match status" value="1"/>
</dbReference>
<evidence type="ECO:0000256" key="7">
    <source>
        <dbReference type="ARBA" id="ARBA00023180"/>
    </source>
</evidence>
<dbReference type="PROSITE" id="PS00725">
    <property type="entry name" value="GERMIN"/>
    <property type="match status" value="1"/>
</dbReference>
<evidence type="ECO:0000313" key="11">
    <source>
        <dbReference type="EMBL" id="MED6145623.1"/>
    </source>
</evidence>
<evidence type="ECO:0000256" key="8">
    <source>
        <dbReference type="ARBA" id="ARBA00023211"/>
    </source>
</evidence>
<proteinExistence type="inferred from homology"/>
<name>A0ABU6TCL9_9FABA</name>
<evidence type="ECO:0000259" key="10">
    <source>
        <dbReference type="SMART" id="SM00835"/>
    </source>
</evidence>
<feature type="domain" description="Cupin type-1" evidence="10">
    <location>
        <begin position="131"/>
        <end position="273"/>
    </location>
</feature>
<dbReference type="InterPro" id="IPR019780">
    <property type="entry name" value="Germin_Mn-BS"/>
</dbReference>
<comment type="similarity">
    <text evidence="2 9">Belongs to the germin family.</text>
</comment>
<accession>A0ABU6TCL9</accession>
<dbReference type="SMART" id="SM00835">
    <property type="entry name" value="Cupin_1"/>
    <property type="match status" value="1"/>
</dbReference>
<organism evidence="11 12">
    <name type="scientific">Stylosanthes scabra</name>
    <dbReference type="NCBI Taxonomy" id="79078"/>
    <lineage>
        <taxon>Eukaryota</taxon>
        <taxon>Viridiplantae</taxon>
        <taxon>Streptophyta</taxon>
        <taxon>Embryophyta</taxon>
        <taxon>Tracheophyta</taxon>
        <taxon>Spermatophyta</taxon>
        <taxon>Magnoliopsida</taxon>
        <taxon>eudicotyledons</taxon>
        <taxon>Gunneridae</taxon>
        <taxon>Pentapetalae</taxon>
        <taxon>rosids</taxon>
        <taxon>fabids</taxon>
        <taxon>Fabales</taxon>
        <taxon>Fabaceae</taxon>
        <taxon>Papilionoideae</taxon>
        <taxon>50 kb inversion clade</taxon>
        <taxon>dalbergioids sensu lato</taxon>
        <taxon>Dalbergieae</taxon>
        <taxon>Pterocarpus clade</taxon>
        <taxon>Stylosanthes</taxon>
    </lineage>
</organism>
<keyword evidence="7" id="KW-0325">Glycoprotein</keyword>
<keyword evidence="8 9" id="KW-0464">Manganese</keyword>
<dbReference type="EMBL" id="JASCZI010090724">
    <property type="protein sequence ID" value="MED6145623.1"/>
    <property type="molecule type" value="Genomic_DNA"/>
</dbReference>
<keyword evidence="6" id="KW-1015">Disulfide bond</keyword>
<gene>
    <name evidence="11" type="ORF">PIB30_027061</name>
</gene>
<evidence type="ECO:0000256" key="9">
    <source>
        <dbReference type="RuleBase" id="RU366015"/>
    </source>
</evidence>
<dbReference type="InterPro" id="IPR011051">
    <property type="entry name" value="RmlC_Cupin_sf"/>
</dbReference>
<evidence type="ECO:0000256" key="1">
    <source>
        <dbReference type="ARBA" id="ARBA00004271"/>
    </source>
</evidence>
<comment type="caution">
    <text evidence="11">The sequence shown here is derived from an EMBL/GenBank/DDBJ whole genome shotgun (WGS) entry which is preliminary data.</text>
</comment>
<dbReference type="PRINTS" id="PR00325">
    <property type="entry name" value="GERMIN"/>
</dbReference>
<evidence type="ECO:0000256" key="3">
    <source>
        <dbReference type="ARBA" id="ARBA00022523"/>
    </source>
</evidence>
<evidence type="ECO:0000313" key="12">
    <source>
        <dbReference type="Proteomes" id="UP001341840"/>
    </source>
</evidence>
<dbReference type="Pfam" id="PF00190">
    <property type="entry name" value="Cupin_1"/>
    <property type="match status" value="1"/>
</dbReference>
<sequence>MQNAEIRISADTKKCDIFLPWVAWPYDLISFFEVGTCRAFVFSLEEFPQFEYTECNVCDYDNNIFGNDNCRAESGFLVKGWQHSIIEVCLADCHNLQDTCPTSLPEKETIFINGLPCKSKDNSTAQNFKTAELTKPGPRDNFFGSSMNIVGASKFPGLNTLGISIGRIDIEVDGMVNLHSHPRATEMIYVNQGILVAAFLDTQNQLFQKSLRAGDVFMIPKGLFHFFLNRGSAAAVVFSVFNSQNPGMGSLSASTPSETTLELVENLKRKLTTSFSDLELHHATTDLASQILEIIYNH</sequence>
<dbReference type="Gene3D" id="2.60.120.10">
    <property type="entry name" value="Jelly Rolls"/>
    <property type="match status" value="1"/>
</dbReference>
<protein>
    <recommendedName>
        <fullName evidence="9">Germin-like protein</fullName>
    </recommendedName>
</protein>
<evidence type="ECO:0000256" key="5">
    <source>
        <dbReference type="ARBA" id="ARBA00022723"/>
    </source>
</evidence>
<comment type="subcellular location">
    <subcellularLocation>
        <location evidence="1 9">Secreted</location>
        <location evidence="1 9">Extracellular space</location>
        <location evidence="1 9">Apoplast</location>
    </subcellularLocation>
</comment>